<dbReference type="EMBL" id="JAPDPI010000016">
    <property type="protein sequence ID" value="MCW3805787.1"/>
    <property type="molecule type" value="Genomic_DNA"/>
</dbReference>
<organism evidence="1 2">
    <name type="scientific">Plebeiibacterium marinum</name>
    <dbReference type="NCBI Taxonomy" id="2992111"/>
    <lineage>
        <taxon>Bacteria</taxon>
        <taxon>Pseudomonadati</taxon>
        <taxon>Bacteroidota</taxon>
        <taxon>Bacteroidia</taxon>
        <taxon>Marinilabiliales</taxon>
        <taxon>Marinilabiliaceae</taxon>
        <taxon>Plebeiibacterium</taxon>
    </lineage>
</organism>
<dbReference type="Proteomes" id="UP001207408">
    <property type="component" value="Unassembled WGS sequence"/>
</dbReference>
<reference evidence="1" key="1">
    <citation type="submission" date="2022-10" db="EMBL/GenBank/DDBJ databases">
        <authorList>
            <person name="Yu W.X."/>
        </authorList>
    </citation>
    <scope>NUCLEOTIDE SEQUENCE</scope>
    <source>
        <strain evidence="1">D04</strain>
    </source>
</reference>
<proteinExistence type="predicted"/>
<accession>A0AAE3MEV7</accession>
<keyword evidence="2" id="KW-1185">Reference proteome</keyword>
<gene>
    <name evidence="1" type="ORF">OM074_09115</name>
</gene>
<evidence type="ECO:0000313" key="2">
    <source>
        <dbReference type="Proteomes" id="UP001207408"/>
    </source>
</evidence>
<name>A0AAE3MEV7_9BACT</name>
<comment type="caution">
    <text evidence="1">The sequence shown here is derived from an EMBL/GenBank/DDBJ whole genome shotgun (WGS) entry which is preliminary data.</text>
</comment>
<protein>
    <submittedName>
        <fullName evidence="1">Uncharacterized protein</fullName>
    </submittedName>
</protein>
<sequence>MKVNDVPQDHSDKFKKEFSVLEFAVDEKGKYKAVKSTGFEPKNVALEQAWEFEEEKFEKARVLCQNKKKSFIYFHMKKNMMNIKILSGYTGYSWFKVWKDCLYKNENKLTEKELDNYRYAFGYKTVDEVRNID</sequence>
<evidence type="ECO:0000313" key="1">
    <source>
        <dbReference type="EMBL" id="MCW3805787.1"/>
    </source>
</evidence>
<dbReference type="RefSeq" id="WP_301199153.1">
    <property type="nucleotide sequence ID" value="NZ_JAPDPI010000016.1"/>
</dbReference>
<dbReference type="AlphaFoldDB" id="A0AAE3MEV7"/>